<accession>A0AAD4LMN7</accession>
<name>A0AAD4LMN7_9AGAM</name>
<organism evidence="3 4">
    <name type="scientific">Lactarius akahatsu</name>
    <dbReference type="NCBI Taxonomy" id="416441"/>
    <lineage>
        <taxon>Eukaryota</taxon>
        <taxon>Fungi</taxon>
        <taxon>Dikarya</taxon>
        <taxon>Basidiomycota</taxon>
        <taxon>Agaricomycotina</taxon>
        <taxon>Agaricomycetes</taxon>
        <taxon>Russulales</taxon>
        <taxon>Russulaceae</taxon>
        <taxon>Lactarius</taxon>
    </lineage>
</organism>
<gene>
    <name evidence="3" type="ORF">EDB92DRAFT_543074</name>
</gene>
<keyword evidence="2" id="KW-0812">Transmembrane</keyword>
<feature type="region of interest" description="Disordered" evidence="1">
    <location>
        <begin position="172"/>
        <end position="371"/>
    </location>
</feature>
<feature type="compositionally biased region" description="Basic and acidic residues" evidence="1">
    <location>
        <begin position="353"/>
        <end position="371"/>
    </location>
</feature>
<evidence type="ECO:0000256" key="2">
    <source>
        <dbReference type="SAM" id="Phobius"/>
    </source>
</evidence>
<feature type="compositionally biased region" description="Polar residues" evidence="1">
    <location>
        <begin position="44"/>
        <end position="53"/>
    </location>
</feature>
<evidence type="ECO:0000313" key="3">
    <source>
        <dbReference type="EMBL" id="KAH8992712.1"/>
    </source>
</evidence>
<protein>
    <submittedName>
        <fullName evidence="3">Uncharacterized protein</fullName>
    </submittedName>
</protein>
<reference evidence="3" key="1">
    <citation type="submission" date="2022-01" db="EMBL/GenBank/DDBJ databases">
        <title>Comparative genomics reveals a dynamic genome evolution in the ectomycorrhizal milk-cap (Lactarius) mushrooms.</title>
        <authorList>
            <consortium name="DOE Joint Genome Institute"/>
            <person name="Lebreton A."/>
            <person name="Tang N."/>
            <person name="Kuo A."/>
            <person name="LaButti K."/>
            <person name="Drula E."/>
            <person name="Barry K."/>
            <person name="Clum A."/>
            <person name="Lipzen A."/>
            <person name="Mousain D."/>
            <person name="Ng V."/>
            <person name="Wang R."/>
            <person name="Wang X."/>
            <person name="Dai Y."/>
            <person name="Henrissat B."/>
            <person name="Grigoriev I.V."/>
            <person name="Guerin-Laguette A."/>
            <person name="Yu F."/>
            <person name="Martin F.M."/>
        </authorList>
    </citation>
    <scope>NUCLEOTIDE SEQUENCE</scope>
    <source>
        <strain evidence="3">QP</strain>
    </source>
</reference>
<sequence>MHGDGGHRFFSGFAPYVFGCGRTPPLPMIVRRLIGTFSRSYGTPAVTNQGSTPRSKRAIPGQRDPPDLGFISIGLSAQRFREINVSNTTISKRSNSTVTGIGVIAGGILVACLAVLLLGLLPCYLKRRRARLRKPVVVDTENGAITQIHHESDNSVTPLSIVKEESIRSVTSVSQASSETVVPTVETEERRSPPPVVRKGSLPSSPSSSLRRFGDRAGGAPMPAPPAPLLVRPGSANSDHDRGFLDGNASAPARSRSVRFAGPNGRVTRTPSSAHSILPNPWDRGESPPPLPGSSFERALYQLPAVPESAPPVPPPRRAYSLRAPGLPRSPRDPRDFPVSLRAETRSPSIRETASEHRKSFVDARRSIRPI</sequence>
<evidence type="ECO:0000256" key="1">
    <source>
        <dbReference type="SAM" id="MobiDB-lite"/>
    </source>
</evidence>
<dbReference type="Proteomes" id="UP001201163">
    <property type="component" value="Unassembled WGS sequence"/>
</dbReference>
<feature type="compositionally biased region" description="Low complexity" evidence="1">
    <location>
        <begin position="201"/>
        <end position="211"/>
    </location>
</feature>
<keyword evidence="2" id="KW-1133">Transmembrane helix</keyword>
<feature type="transmembrane region" description="Helical" evidence="2">
    <location>
        <begin position="101"/>
        <end position="125"/>
    </location>
</feature>
<evidence type="ECO:0000313" key="4">
    <source>
        <dbReference type="Proteomes" id="UP001201163"/>
    </source>
</evidence>
<comment type="caution">
    <text evidence="3">The sequence shown here is derived from an EMBL/GenBank/DDBJ whole genome shotgun (WGS) entry which is preliminary data.</text>
</comment>
<feature type="region of interest" description="Disordered" evidence="1">
    <location>
        <begin position="44"/>
        <end position="64"/>
    </location>
</feature>
<dbReference type="AlphaFoldDB" id="A0AAD4LMN7"/>
<keyword evidence="2" id="KW-0472">Membrane</keyword>
<proteinExistence type="predicted"/>
<keyword evidence="4" id="KW-1185">Reference proteome</keyword>
<dbReference type="EMBL" id="JAKELL010000021">
    <property type="protein sequence ID" value="KAH8992712.1"/>
    <property type="molecule type" value="Genomic_DNA"/>
</dbReference>